<dbReference type="AlphaFoldDB" id="A0A0C3ESR0"/>
<dbReference type="InParanoid" id="A0A0C3ESR0"/>
<accession>A0A0C3ESR0</accession>
<reference evidence="1 2" key="1">
    <citation type="submission" date="2014-04" db="EMBL/GenBank/DDBJ databases">
        <authorList>
            <consortium name="DOE Joint Genome Institute"/>
            <person name="Kuo A."/>
            <person name="Tarkka M."/>
            <person name="Buscot F."/>
            <person name="Kohler A."/>
            <person name="Nagy L.G."/>
            <person name="Floudas D."/>
            <person name="Copeland A."/>
            <person name="Barry K.W."/>
            <person name="Cichocki N."/>
            <person name="Veneault-Fourrey C."/>
            <person name="LaButti K."/>
            <person name="Lindquist E.A."/>
            <person name="Lipzen A."/>
            <person name="Lundell T."/>
            <person name="Morin E."/>
            <person name="Murat C."/>
            <person name="Sun H."/>
            <person name="Tunlid A."/>
            <person name="Henrissat B."/>
            <person name="Grigoriev I.V."/>
            <person name="Hibbett D.S."/>
            <person name="Martin F."/>
            <person name="Nordberg H.P."/>
            <person name="Cantor M.N."/>
            <person name="Hua S.X."/>
        </authorList>
    </citation>
    <scope>NUCLEOTIDE SEQUENCE [LARGE SCALE GENOMIC DNA]</scope>
    <source>
        <strain evidence="1 2">F 1598</strain>
    </source>
</reference>
<evidence type="ECO:0000313" key="2">
    <source>
        <dbReference type="Proteomes" id="UP000054166"/>
    </source>
</evidence>
<organism evidence="1 2">
    <name type="scientific">Piloderma croceum (strain F 1598)</name>
    <dbReference type="NCBI Taxonomy" id="765440"/>
    <lineage>
        <taxon>Eukaryota</taxon>
        <taxon>Fungi</taxon>
        <taxon>Dikarya</taxon>
        <taxon>Basidiomycota</taxon>
        <taxon>Agaricomycotina</taxon>
        <taxon>Agaricomycetes</taxon>
        <taxon>Agaricomycetidae</taxon>
        <taxon>Atheliales</taxon>
        <taxon>Atheliaceae</taxon>
        <taxon>Piloderma</taxon>
    </lineage>
</organism>
<dbReference type="Proteomes" id="UP000054166">
    <property type="component" value="Unassembled WGS sequence"/>
</dbReference>
<dbReference type="HOGENOM" id="CLU_2886668_0_0_1"/>
<evidence type="ECO:0000313" key="1">
    <source>
        <dbReference type="EMBL" id="KIM71119.1"/>
    </source>
</evidence>
<sequence length="63" mass="7204">MPTVDKWRGLWLELYQLLGLVYTGVLGLELSLDLAELIPVLVELDLVEQWYSVSYPDNVVIVN</sequence>
<name>A0A0C3ESR0_PILCF</name>
<dbReference type="EMBL" id="KN833475">
    <property type="protein sequence ID" value="KIM71119.1"/>
    <property type="molecule type" value="Genomic_DNA"/>
</dbReference>
<keyword evidence="2" id="KW-1185">Reference proteome</keyword>
<proteinExistence type="predicted"/>
<reference evidence="2" key="2">
    <citation type="submission" date="2015-01" db="EMBL/GenBank/DDBJ databases">
        <title>Evolutionary Origins and Diversification of the Mycorrhizal Mutualists.</title>
        <authorList>
            <consortium name="DOE Joint Genome Institute"/>
            <consortium name="Mycorrhizal Genomics Consortium"/>
            <person name="Kohler A."/>
            <person name="Kuo A."/>
            <person name="Nagy L.G."/>
            <person name="Floudas D."/>
            <person name="Copeland A."/>
            <person name="Barry K.W."/>
            <person name="Cichocki N."/>
            <person name="Veneault-Fourrey C."/>
            <person name="LaButti K."/>
            <person name="Lindquist E.A."/>
            <person name="Lipzen A."/>
            <person name="Lundell T."/>
            <person name="Morin E."/>
            <person name="Murat C."/>
            <person name="Riley R."/>
            <person name="Ohm R."/>
            <person name="Sun H."/>
            <person name="Tunlid A."/>
            <person name="Henrissat B."/>
            <person name="Grigoriev I.V."/>
            <person name="Hibbett D.S."/>
            <person name="Martin F."/>
        </authorList>
    </citation>
    <scope>NUCLEOTIDE SEQUENCE [LARGE SCALE GENOMIC DNA]</scope>
    <source>
        <strain evidence="2">F 1598</strain>
    </source>
</reference>
<gene>
    <name evidence="1" type="ORF">PILCRDRAFT_17361</name>
</gene>
<protein>
    <submittedName>
        <fullName evidence="1">Uncharacterized protein</fullName>
    </submittedName>
</protein>